<accession>A0A8I6RCS0</accession>
<dbReference type="SUPFAM" id="SSF53187">
    <property type="entry name" value="Zn-dependent exopeptidases"/>
    <property type="match status" value="1"/>
</dbReference>
<evidence type="ECO:0000256" key="2">
    <source>
        <dbReference type="ARBA" id="ARBA00007717"/>
    </source>
</evidence>
<dbReference type="PANTHER" id="PTHR31826">
    <property type="entry name" value="NICALIN"/>
    <property type="match status" value="1"/>
</dbReference>
<dbReference type="GeneID" id="106663358"/>
<reference evidence="12" key="1">
    <citation type="submission" date="2022-01" db="UniProtKB">
        <authorList>
            <consortium name="EnsemblMetazoa"/>
        </authorList>
    </citation>
    <scope>IDENTIFICATION</scope>
</reference>
<comment type="subcellular location">
    <subcellularLocation>
        <location evidence="1">Endoplasmic reticulum membrane</location>
        <topology evidence="1">Single-pass membrane protein</topology>
    </subcellularLocation>
</comment>
<dbReference type="GO" id="GO:0005789">
    <property type="term" value="C:endoplasmic reticulum membrane"/>
    <property type="evidence" value="ECO:0007669"/>
    <property type="project" value="UniProtKB-SubCell"/>
</dbReference>
<dbReference type="Gene3D" id="3.40.630.10">
    <property type="entry name" value="Zn peptidases"/>
    <property type="match status" value="1"/>
</dbReference>
<dbReference type="AlphaFoldDB" id="A0A8I6RCS0"/>
<evidence type="ECO:0000256" key="1">
    <source>
        <dbReference type="ARBA" id="ARBA00004389"/>
    </source>
</evidence>
<evidence type="ECO:0000256" key="5">
    <source>
        <dbReference type="ARBA" id="ARBA00022824"/>
    </source>
</evidence>
<evidence type="ECO:0000256" key="9">
    <source>
        <dbReference type="ARBA" id="ARBA00034873"/>
    </source>
</evidence>
<dbReference type="InterPro" id="IPR016574">
    <property type="entry name" value="Nicalin"/>
</dbReference>
<keyword evidence="3 10" id="KW-0812">Transmembrane</keyword>
<evidence type="ECO:0000256" key="4">
    <source>
        <dbReference type="ARBA" id="ARBA00022729"/>
    </source>
</evidence>
<evidence type="ECO:0000259" key="11">
    <source>
        <dbReference type="Pfam" id="PF04389"/>
    </source>
</evidence>
<dbReference type="OrthoDB" id="5913609at2759"/>
<name>A0A8I6RCS0_CIMLE</name>
<keyword evidence="6 10" id="KW-1133">Transmembrane helix</keyword>
<dbReference type="InterPro" id="IPR007484">
    <property type="entry name" value="Peptidase_M28"/>
</dbReference>
<evidence type="ECO:0000256" key="7">
    <source>
        <dbReference type="ARBA" id="ARBA00023136"/>
    </source>
</evidence>
<keyword evidence="5" id="KW-0256">Endoplasmic reticulum</keyword>
<evidence type="ECO:0000313" key="13">
    <source>
        <dbReference type="Proteomes" id="UP000494040"/>
    </source>
</evidence>
<evidence type="ECO:0000256" key="3">
    <source>
        <dbReference type="ARBA" id="ARBA00022692"/>
    </source>
</evidence>
<feature type="transmembrane region" description="Helical" evidence="10">
    <location>
        <begin position="16"/>
        <end position="35"/>
    </location>
</feature>
<organism evidence="12 13">
    <name type="scientific">Cimex lectularius</name>
    <name type="common">Bed bug</name>
    <name type="synonym">Acanthia lectularia</name>
    <dbReference type="NCBI Taxonomy" id="79782"/>
    <lineage>
        <taxon>Eukaryota</taxon>
        <taxon>Metazoa</taxon>
        <taxon>Ecdysozoa</taxon>
        <taxon>Arthropoda</taxon>
        <taxon>Hexapoda</taxon>
        <taxon>Insecta</taxon>
        <taxon>Pterygota</taxon>
        <taxon>Neoptera</taxon>
        <taxon>Paraneoptera</taxon>
        <taxon>Hemiptera</taxon>
        <taxon>Heteroptera</taxon>
        <taxon>Panheteroptera</taxon>
        <taxon>Cimicomorpha</taxon>
        <taxon>Cimicidae</taxon>
        <taxon>Cimex</taxon>
    </lineage>
</organism>
<keyword evidence="13" id="KW-1185">Reference proteome</keyword>
<feature type="transmembrane region" description="Helical" evidence="10">
    <location>
        <begin position="505"/>
        <end position="526"/>
    </location>
</feature>
<comment type="similarity">
    <text evidence="2">Belongs to the nicastrin family.</text>
</comment>
<dbReference type="EnsemblMetazoa" id="XM_014388164.2">
    <property type="protein sequence ID" value="XP_014243650.1"/>
    <property type="gene ID" value="LOC106663358"/>
</dbReference>
<dbReference type="Proteomes" id="UP000494040">
    <property type="component" value="Unassembled WGS sequence"/>
</dbReference>
<dbReference type="GO" id="GO:0009966">
    <property type="term" value="P:regulation of signal transduction"/>
    <property type="evidence" value="ECO:0007669"/>
    <property type="project" value="InterPro"/>
</dbReference>
<dbReference type="RefSeq" id="XP_014243650.1">
    <property type="nucleotide sequence ID" value="XM_014388164.2"/>
</dbReference>
<proteinExistence type="inferred from homology"/>
<evidence type="ECO:0000256" key="6">
    <source>
        <dbReference type="ARBA" id="ARBA00022989"/>
    </source>
</evidence>
<keyword evidence="4" id="KW-0732">Signal</keyword>
<sequence length="545" mass="61750">MICEADEFSEIFKGVFPYYLLFILPLIFMMSPVGASHEYPVYRMHQFDLHGVSRGCRVSSINLEARSLTTWSTQRHCVVSRLTNLTALHLYKIKEGAGGLLIMLPKHLNTLNDDEKEVLHAFEHQYLGEEIHIPVYFASYSPELEAIVSDIESNKILEIQKSTAWDAILNSLSANGYQIVITASRPSVKTDAQILSMQGKLIGYGVQDKLPTIIIVAHYDSFGVSPDLSYGADSNASGVIMLLELIRIFSHLYTNSWSHARFNIMFLLSGGGKINYQGSKKWLEDQLEGAEGSAIHDAQYVICLDTVSSKTLYFHVSKPPREGTPLFRFYKEFSKVTSVPVELIHKKINLADEILAWEHERFSIRRLPASTISSFRSYKDPERGTIYDVSDTVDTKSLAHNIGYVATALIRQMYNISGPPATLSSYLSADEDMIKTWLEFLTSRPRSASLIYEKNNPLIKGLHEYMNRYLDDVKISSQVADKRDPEFVFYDATKSTVHIYSVKPAIFDLFLTLLITLYLTVIYLIIQNFGHLYGVFVPSRKVKTP</sequence>
<keyword evidence="8" id="KW-0325">Glycoprotein</keyword>
<dbReference type="CDD" id="cd03882">
    <property type="entry name" value="M28_nicalin_like"/>
    <property type="match status" value="1"/>
</dbReference>
<dbReference type="OMA" id="WSTSRHC"/>
<keyword evidence="7 10" id="KW-0472">Membrane</keyword>
<feature type="domain" description="Peptidase M28" evidence="11">
    <location>
        <begin position="212"/>
        <end position="335"/>
    </location>
</feature>
<evidence type="ECO:0000256" key="10">
    <source>
        <dbReference type="SAM" id="Phobius"/>
    </source>
</evidence>
<dbReference type="KEGG" id="clec:106663358"/>
<protein>
    <recommendedName>
        <fullName evidence="9">BOS complex subunit NCLN</fullName>
    </recommendedName>
</protein>
<evidence type="ECO:0000256" key="8">
    <source>
        <dbReference type="ARBA" id="ARBA00023180"/>
    </source>
</evidence>
<evidence type="ECO:0000313" key="12">
    <source>
        <dbReference type="EnsemblMetazoa" id="XP_014243650.1"/>
    </source>
</evidence>
<dbReference type="Pfam" id="PF04389">
    <property type="entry name" value="Peptidase_M28"/>
    <property type="match status" value="1"/>
</dbReference>